<evidence type="ECO:0000313" key="2">
    <source>
        <dbReference type="EMBL" id="QBZ58224.1"/>
    </source>
</evidence>
<proteinExistence type="predicted"/>
<protein>
    <recommendedName>
        <fullName evidence="1">DUF427 domain-containing protein</fullName>
    </recommendedName>
</protein>
<dbReference type="EMBL" id="CP034206">
    <property type="protein sequence ID" value="QBZ58224.1"/>
    <property type="molecule type" value="Genomic_DNA"/>
</dbReference>
<dbReference type="PANTHER" id="PTHR43058">
    <property type="entry name" value="SLR0655 PROTEIN"/>
    <property type="match status" value="1"/>
</dbReference>
<organism evidence="2 3">
    <name type="scientific">Pyricularia oryzae</name>
    <name type="common">Rice blast fungus</name>
    <name type="synonym">Magnaporthe oryzae</name>
    <dbReference type="NCBI Taxonomy" id="318829"/>
    <lineage>
        <taxon>Eukaryota</taxon>
        <taxon>Fungi</taxon>
        <taxon>Dikarya</taxon>
        <taxon>Ascomycota</taxon>
        <taxon>Pezizomycotina</taxon>
        <taxon>Sordariomycetes</taxon>
        <taxon>Sordariomycetidae</taxon>
        <taxon>Magnaporthales</taxon>
        <taxon>Pyriculariaceae</taxon>
        <taxon>Pyricularia</taxon>
    </lineage>
</organism>
<feature type="domain" description="DUF427" evidence="1">
    <location>
        <begin position="40"/>
        <end position="132"/>
    </location>
</feature>
<name>A0A4P7NCF8_PYROR</name>
<dbReference type="Proteomes" id="UP000294847">
    <property type="component" value="Chromosome 3"/>
</dbReference>
<accession>A0A4P7NCF8</accession>
<dbReference type="InterPro" id="IPR038694">
    <property type="entry name" value="DUF427_sf"/>
</dbReference>
<evidence type="ECO:0000313" key="3">
    <source>
        <dbReference type="Proteomes" id="UP000294847"/>
    </source>
</evidence>
<sequence>MVGGTRTGIAGMGRNLACIQKLNVQTFPRPPALQKISRHIQIKWDGHLIADTKDAYWVLETHHPPTYYLPPSSILAPLAKTARRTYCEWKGHATYHAITHPTTGETVQNKVWSYEKPTEGFVAIKDYLSFYANAPWECYVDGEKVQPQPGDFYGGWVTSDIGGIVKGQNGNADPFLGNSFHCDIRNHGPVVTHEEVVDKVGADLVLLHRVGGVGVGADPDKVDPATASTLLKRSVGELLSAALGLGGDVVHVLDEVHVGQGLGGVSTGDGVEVSGQRHGQLSALGLEHVLDLGDGDLDAGDAGLGRHVVEVRVCVQEALLGRDVLEHGQGDDAAAARAGSLAGLVGRLGEPLCRARHHLEVLCVVDDGAELALGLAVLAGDTDMVPTGAHALLDVGQLVAEHLLQPKDGGRAGGGRLGGNVGHGLDQDGLAVAPGLLLLLAPADLGVEPDVEGRDAQSEGLGLTGD</sequence>
<dbReference type="PANTHER" id="PTHR43058:SF1">
    <property type="entry name" value="DUF427 DOMAIN-CONTAINING PROTEIN"/>
    <property type="match status" value="1"/>
</dbReference>
<dbReference type="Pfam" id="PF04248">
    <property type="entry name" value="NTP_transf_9"/>
    <property type="match status" value="1"/>
</dbReference>
<reference evidence="2 3" key="1">
    <citation type="journal article" date="2019" name="Mol. Biol. Evol.">
        <title>Blast fungal genomes show frequent chromosomal changes, gene gains and losses, and effector gene turnover.</title>
        <authorList>
            <person name="Gomez Luciano L.B."/>
            <person name="Jason Tsai I."/>
            <person name="Chuma I."/>
            <person name="Tosa Y."/>
            <person name="Chen Y.H."/>
            <person name="Li J.Y."/>
            <person name="Li M.Y."/>
            <person name="Jade Lu M.Y."/>
            <person name="Nakayashiki H."/>
            <person name="Li W.H."/>
        </authorList>
    </citation>
    <scope>NUCLEOTIDE SEQUENCE [LARGE SCALE GENOMIC DNA]</scope>
    <source>
        <strain evidence="2">MZ5-1-6</strain>
    </source>
</reference>
<dbReference type="InterPro" id="IPR007361">
    <property type="entry name" value="DUF427"/>
</dbReference>
<gene>
    <name evidence="2" type="ORF">PoMZ_03169</name>
</gene>
<dbReference type="Gene3D" id="2.170.150.40">
    <property type="entry name" value="Domain of unknown function (DUF427)"/>
    <property type="match status" value="1"/>
</dbReference>
<dbReference type="AlphaFoldDB" id="A0A4P7NCF8"/>
<evidence type="ECO:0000259" key="1">
    <source>
        <dbReference type="Pfam" id="PF04248"/>
    </source>
</evidence>